<dbReference type="InterPro" id="IPR029069">
    <property type="entry name" value="HotDog_dom_sf"/>
</dbReference>
<dbReference type="EMBL" id="BAABFO010000027">
    <property type="protein sequence ID" value="GAA4341046.1"/>
    <property type="molecule type" value="Genomic_DNA"/>
</dbReference>
<dbReference type="Pfam" id="PF13622">
    <property type="entry name" value="4HBT_3"/>
    <property type="match status" value="1"/>
</dbReference>
<evidence type="ECO:0000313" key="3">
    <source>
        <dbReference type="Proteomes" id="UP001501671"/>
    </source>
</evidence>
<dbReference type="InterPro" id="IPR049449">
    <property type="entry name" value="TesB_ACOT8-like_N"/>
</dbReference>
<dbReference type="Gene3D" id="3.10.129.10">
    <property type="entry name" value="Hotdog Thioesterase"/>
    <property type="match status" value="2"/>
</dbReference>
<comment type="caution">
    <text evidence="2">The sequence shown here is derived from an EMBL/GenBank/DDBJ whole genome shotgun (WGS) entry which is preliminary data.</text>
</comment>
<evidence type="ECO:0000259" key="1">
    <source>
        <dbReference type="Pfam" id="PF13622"/>
    </source>
</evidence>
<evidence type="ECO:0000313" key="2">
    <source>
        <dbReference type="EMBL" id="GAA4341046.1"/>
    </source>
</evidence>
<keyword evidence="3" id="KW-1185">Reference proteome</keyword>
<dbReference type="SUPFAM" id="SSF54637">
    <property type="entry name" value="Thioesterase/thiol ester dehydrase-isomerase"/>
    <property type="match status" value="2"/>
</dbReference>
<feature type="domain" description="Acyl-CoA thioesterase-like N-terminal HotDog" evidence="1">
    <location>
        <begin position="235"/>
        <end position="308"/>
    </location>
</feature>
<organism evidence="2 3">
    <name type="scientific">Pigmentiphaga soli</name>
    <dbReference type="NCBI Taxonomy" id="1007095"/>
    <lineage>
        <taxon>Bacteria</taxon>
        <taxon>Pseudomonadati</taxon>
        <taxon>Pseudomonadota</taxon>
        <taxon>Betaproteobacteria</taxon>
        <taxon>Burkholderiales</taxon>
        <taxon>Alcaligenaceae</taxon>
        <taxon>Pigmentiphaga</taxon>
    </lineage>
</organism>
<accession>A0ABP8HMN9</accession>
<reference evidence="3" key="1">
    <citation type="journal article" date="2019" name="Int. J. Syst. Evol. Microbiol.">
        <title>The Global Catalogue of Microorganisms (GCM) 10K type strain sequencing project: providing services to taxonomists for standard genome sequencing and annotation.</title>
        <authorList>
            <consortium name="The Broad Institute Genomics Platform"/>
            <consortium name="The Broad Institute Genome Sequencing Center for Infectious Disease"/>
            <person name="Wu L."/>
            <person name="Ma J."/>
        </authorList>
    </citation>
    <scope>NUCLEOTIDE SEQUENCE [LARGE SCALE GENOMIC DNA]</scope>
    <source>
        <strain evidence="3">JCM 17666</strain>
    </source>
</reference>
<protein>
    <recommendedName>
        <fullName evidence="1">Acyl-CoA thioesterase-like N-terminal HotDog domain-containing protein</fullName>
    </recommendedName>
</protein>
<proteinExistence type="predicted"/>
<dbReference type="CDD" id="cd03443">
    <property type="entry name" value="PaaI_thioesterase"/>
    <property type="match status" value="1"/>
</dbReference>
<gene>
    <name evidence="2" type="ORF">GCM10023144_41320</name>
</gene>
<dbReference type="Proteomes" id="UP001501671">
    <property type="component" value="Unassembled WGS sequence"/>
</dbReference>
<name>A0ABP8HMN9_9BURK</name>
<sequence length="317" mass="33788">MLPADSPLLPSSPVLRRMLAGIARNREPGFHFPGNYAGLSFDRVASGDSLTSAPVMPFDADADGRLDGFIFAMLADLALATCVRAEVVTEVRLATVNMHLQLFDVPHGDRLEAHSAFESYVPGAAGRQAVSRTTIRGAGGEVAALGTASFMVLDLPPGRRVPPMRPLPAGEPALLPDPLALAEDEAAIYRRAQAALKISDGAGFIHRFWGHRVRRNASGASGTLMATPHVGNRMGHVQGGIQVGFAEATARAALEGHWMPTSISACFLRPGEPPAVRAEARIAHRGRTTAVVRVRLFNHDRKQVLDAQFAYAARKGA</sequence>